<dbReference type="EMBL" id="JAAOIW010000001">
    <property type="protein sequence ID" value="NHN29028.1"/>
    <property type="molecule type" value="Genomic_DNA"/>
</dbReference>
<evidence type="ECO:0000313" key="1">
    <source>
        <dbReference type="EMBL" id="NHN29028.1"/>
    </source>
</evidence>
<accession>A0ABX0J020</accession>
<comment type="caution">
    <text evidence="1">The sequence shown here is derived from an EMBL/GenBank/DDBJ whole genome shotgun (WGS) entry which is preliminary data.</text>
</comment>
<protein>
    <submittedName>
        <fullName evidence="1">Uncharacterized protein</fullName>
    </submittedName>
</protein>
<evidence type="ECO:0000313" key="2">
    <source>
        <dbReference type="Proteomes" id="UP001165962"/>
    </source>
</evidence>
<keyword evidence="2" id="KW-1185">Reference proteome</keyword>
<sequence>MSFSEFVTDEEYTDVLEGVKDLLKETYRITDNEAISVISNSREKADEFLIDYYPYLNNIKDLHSGLRDTLDVHFQEVDQAKELQIKMSHDAAAWLTFECIRKLYTKSFSKIY</sequence>
<gene>
    <name evidence="1" type="ORF">G9U52_04175</name>
</gene>
<organism evidence="1 2">
    <name type="scientific">Paenibacillus agricola</name>
    <dbReference type="NCBI Taxonomy" id="2716264"/>
    <lineage>
        <taxon>Bacteria</taxon>
        <taxon>Bacillati</taxon>
        <taxon>Bacillota</taxon>
        <taxon>Bacilli</taxon>
        <taxon>Bacillales</taxon>
        <taxon>Paenibacillaceae</taxon>
        <taxon>Paenibacillus</taxon>
    </lineage>
</organism>
<proteinExistence type="predicted"/>
<dbReference type="RefSeq" id="WP_166146462.1">
    <property type="nucleotide sequence ID" value="NZ_JAAOIW010000001.1"/>
</dbReference>
<dbReference type="Proteomes" id="UP001165962">
    <property type="component" value="Unassembled WGS sequence"/>
</dbReference>
<name>A0ABX0J020_9BACL</name>
<reference evidence="1" key="1">
    <citation type="submission" date="2020-03" db="EMBL/GenBank/DDBJ databases">
        <title>Draft sequencing of Paenibacilllus sp. S3N08.</title>
        <authorList>
            <person name="Kim D.-U."/>
        </authorList>
    </citation>
    <scope>NUCLEOTIDE SEQUENCE</scope>
    <source>
        <strain evidence="1">S3N08</strain>
    </source>
</reference>